<dbReference type="SUPFAM" id="SSF52540">
    <property type="entry name" value="P-loop containing nucleoside triphosphate hydrolases"/>
    <property type="match status" value="1"/>
</dbReference>
<evidence type="ECO:0000259" key="1">
    <source>
        <dbReference type="SMART" id="SM00382"/>
    </source>
</evidence>
<dbReference type="PANTHER" id="PTHR37291">
    <property type="entry name" value="5-METHYLCYTOSINE-SPECIFIC RESTRICTION ENZYME B"/>
    <property type="match status" value="1"/>
</dbReference>
<organism evidence="2 3">
    <name type="scientific">Flavobacterium cheonanense</name>
    <dbReference type="NCBI Taxonomy" id="706183"/>
    <lineage>
        <taxon>Bacteria</taxon>
        <taxon>Pseudomonadati</taxon>
        <taxon>Bacteroidota</taxon>
        <taxon>Flavobacteriia</taxon>
        <taxon>Flavobacteriales</taxon>
        <taxon>Flavobacteriaceae</taxon>
        <taxon>Flavobacterium</taxon>
    </lineage>
</organism>
<dbReference type="Proteomes" id="UP001500367">
    <property type="component" value="Unassembled WGS sequence"/>
</dbReference>
<accession>A0ABP7W206</accession>
<dbReference type="EMBL" id="BAABCT010000009">
    <property type="protein sequence ID" value="GAA4079176.1"/>
    <property type="molecule type" value="Genomic_DNA"/>
</dbReference>
<dbReference type="PANTHER" id="PTHR37291:SF1">
    <property type="entry name" value="TYPE IV METHYL-DIRECTED RESTRICTION ENZYME ECOKMCRB SUBUNIT"/>
    <property type="match status" value="1"/>
</dbReference>
<reference evidence="3" key="1">
    <citation type="journal article" date="2019" name="Int. J. Syst. Evol. Microbiol.">
        <title>The Global Catalogue of Microorganisms (GCM) 10K type strain sequencing project: providing services to taxonomists for standard genome sequencing and annotation.</title>
        <authorList>
            <consortium name="The Broad Institute Genomics Platform"/>
            <consortium name="The Broad Institute Genome Sequencing Center for Infectious Disease"/>
            <person name="Wu L."/>
            <person name="Ma J."/>
        </authorList>
    </citation>
    <scope>NUCLEOTIDE SEQUENCE [LARGE SCALE GENOMIC DNA]</scope>
    <source>
        <strain evidence="3">JCM 17069</strain>
    </source>
</reference>
<dbReference type="SMART" id="SM00382">
    <property type="entry name" value="AAA"/>
    <property type="match status" value="1"/>
</dbReference>
<evidence type="ECO:0000313" key="2">
    <source>
        <dbReference type="EMBL" id="GAA4079176.1"/>
    </source>
</evidence>
<evidence type="ECO:0000313" key="3">
    <source>
        <dbReference type="Proteomes" id="UP001500367"/>
    </source>
</evidence>
<keyword evidence="3" id="KW-1185">Reference proteome</keyword>
<dbReference type="RefSeq" id="WP_344817153.1">
    <property type="nucleotide sequence ID" value="NZ_BAABCT010000009.1"/>
</dbReference>
<dbReference type="InterPro" id="IPR003593">
    <property type="entry name" value="AAA+_ATPase"/>
</dbReference>
<sequence>MTFNEFIKALTPEQVNSWWDTIAPKEAPEKVEEENWKYKLSKNGKILPFKYTVSELAIFCEIDFKSKDFSSNAANRDGFCEAFDFEVIEDLVYDNTEAQSFVTFHKSLKQTSAIFQDALNYLHNIINNNEINPYKIRMALRDAKKQAMVIIGMRAVFAFREENGKARIAMILDKELYESNKSLLNVTFEEKFNGKPENKVLISFEINAWNEIPLTIIENHTKEFLLQYNSIKNTKRATWNTEANTTNSVLKYLLFKGENVEKWISSTKKTRNHHIDFFTALEFEILNKSQGLICDRAKPEVNKYYDILKLAYEKLHYLTEIVQKEVFTKGKFNLLKKPTNQANYFQGYIWSKIYPTSKDNEDKWLAFTIGLDSDFHFNIKIDTVGLADTDKKRIEYLKKRGDFYNSKIVNRPKSDAFNNWDDLIDYCISTIKNLESDYYDLKKATALETKTENKENNFPLNQILYGPPGTGKTYTTKELAVSIINAKFINDLDKNLSEAERRKAISGEYTKLFELGQIVFTTFHQSMSYEDFVEGIKPVMRGEEDGGLSYEIQDGIFKAIGNKAQSQESQESQVIVNNFEDSWNKLIELVRSQISNKKLLKIGSWDYGLSTKNSLKYSSLNSPSQYTFTITKQNVYDAFHNKKARPSGAFQKDMLDIVAFMKKELKLNENQIINNLDEKYKQNKQNYVIIIDEINRGNISQIFGELITLIEEDKRIGKDEAIEITLPYSKEFFGVPSNLYIIGTMNTADRSVEALDTALRRRFTFKELMPNSEVVNRKGFTDYSRNAIMEKINNRIEVLLDRNHTLGHAYFIKPDFKSSFENEIIPLLQEYFYNDYGKIGLVLGKGFVREKSIAKTNDKSIFADFETKNEVDIIKSYELIPFDKVDFDTAITTLLA</sequence>
<dbReference type="Gene3D" id="3.40.50.300">
    <property type="entry name" value="P-loop containing nucleotide triphosphate hydrolases"/>
    <property type="match status" value="2"/>
</dbReference>
<name>A0ABP7W206_9FLAO</name>
<dbReference type="InterPro" id="IPR011704">
    <property type="entry name" value="ATPase_dyneun-rel_AAA"/>
</dbReference>
<proteinExistence type="predicted"/>
<dbReference type="InterPro" id="IPR027417">
    <property type="entry name" value="P-loop_NTPase"/>
</dbReference>
<dbReference type="Pfam" id="PF07728">
    <property type="entry name" value="AAA_5"/>
    <property type="match status" value="1"/>
</dbReference>
<dbReference type="InterPro" id="IPR052934">
    <property type="entry name" value="Methyl-DNA_Rec/Restrict_Enz"/>
</dbReference>
<feature type="domain" description="AAA+ ATPase" evidence="1">
    <location>
        <begin position="458"/>
        <end position="773"/>
    </location>
</feature>
<gene>
    <name evidence="2" type="ORF">GCM10022389_26490</name>
</gene>
<protein>
    <recommendedName>
        <fullName evidence="1">AAA+ ATPase domain-containing protein</fullName>
    </recommendedName>
</protein>
<comment type="caution">
    <text evidence="2">The sequence shown here is derived from an EMBL/GenBank/DDBJ whole genome shotgun (WGS) entry which is preliminary data.</text>
</comment>